<proteinExistence type="predicted"/>
<gene>
    <name evidence="3" type="ORF">GGQ96_002436</name>
</gene>
<comment type="caution">
    <text evidence="3">The sequence shown here is derived from an EMBL/GenBank/DDBJ whole genome shotgun (WGS) entry which is preliminary data.</text>
</comment>
<dbReference type="Gene3D" id="1.10.10.2520">
    <property type="entry name" value="Cell wall hydrolase SleB, domain 1"/>
    <property type="match status" value="1"/>
</dbReference>
<keyword evidence="3" id="KW-0378">Hydrolase</keyword>
<dbReference type="InterPro" id="IPR042047">
    <property type="entry name" value="SleB_dom1"/>
</dbReference>
<dbReference type="GO" id="GO:0016787">
    <property type="term" value="F:hydrolase activity"/>
    <property type="evidence" value="ECO:0007669"/>
    <property type="project" value="UniProtKB-KW"/>
</dbReference>
<keyword evidence="1" id="KW-0732">Signal</keyword>
<sequence>MSFFSRVVTAATFALSLAGALASSPGWATGTDQGLVTTPALQTLNTLAPQMVPAVEPVAPASTVTPSSVPMVQPLPAEEPEFETLDAAVAAQASEAKDEATRCLAGAIYFEAKGEPLAGQLAVAEVILNRAKSGRYPPDVCSVITQRGQFSFVRGGKIPAIDTDRRSYRTAVAVARVALDDMWDSNASDAMYFNATHRRPSGGAIKVASIGNHVFYR</sequence>
<accession>A0A7W7ALF2</accession>
<feature type="chain" id="PRO_5031164476" evidence="1">
    <location>
        <begin position="29"/>
        <end position="217"/>
    </location>
</feature>
<dbReference type="AlphaFoldDB" id="A0A7W7ALF2"/>
<organism evidence="3 4">
    <name type="scientific">Sphingomonas abaci</name>
    <dbReference type="NCBI Taxonomy" id="237611"/>
    <lineage>
        <taxon>Bacteria</taxon>
        <taxon>Pseudomonadati</taxon>
        <taxon>Pseudomonadota</taxon>
        <taxon>Alphaproteobacteria</taxon>
        <taxon>Sphingomonadales</taxon>
        <taxon>Sphingomonadaceae</taxon>
        <taxon>Sphingomonas</taxon>
    </lineage>
</organism>
<dbReference type="Proteomes" id="UP000574769">
    <property type="component" value="Unassembled WGS sequence"/>
</dbReference>
<protein>
    <submittedName>
        <fullName evidence="3">Spore germination cell wall hydrolase CwlJ-like protein</fullName>
    </submittedName>
</protein>
<dbReference type="RefSeq" id="WP_184114912.1">
    <property type="nucleotide sequence ID" value="NZ_JACHNY010000004.1"/>
</dbReference>
<name>A0A7W7ALF2_9SPHN</name>
<dbReference type="InterPro" id="IPR011105">
    <property type="entry name" value="Cell_wall_hydrolase_SleB"/>
</dbReference>
<reference evidence="3 4" key="1">
    <citation type="submission" date="2020-08" db="EMBL/GenBank/DDBJ databases">
        <title>Genomic Encyclopedia of Type Strains, Phase IV (KMG-IV): sequencing the most valuable type-strain genomes for metagenomic binning, comparative biology and taxonomic classification.</title>
        <authorList>
            <person name="Goeker M."/>
        </authorList>
    </citation>
    <scope>NUCLEOTIDE SEQUENCE [LARGE SCALE GENOMIC DNA]</scope>
    <source>
        <strain evidence="3 4">DSM 15867</strain>
    </source>
</reference>
<evidence type="ECO:0000313" key="3">
    <source>
        <dbReference type="EMBL" id="MBB4618300.1"/>
    </source>
</evidence>
<evidence type="ECO:0000313" key="4">
    <source>
        <dbReference type="Proteomes" id="UP000574769"/>
    </source>
</evidence>
<dbReference type="Pfam" id="PF07486">
    <property type="entry name" value="Hydrolase_2"/>
    <property type="match status" value="1"/>
</dbReference>
<evidence type="ECO:0000256" key="1">
    <source>
        <dbReference type="SAM" id="SignalP"/>
    </source>
</evidence>
<keyword evidence="4" id="KW-1185">Reference proteome</keyword>
<feature type="signal peptide" evidence="1">
    <location>
        <begin position="1"/>
        <end position="28"/>
    </location>
</feature>
<evidence type="ECO:0000259" key="2">
    <source>
        <dbReference type="Pfam" id="PF07486"/>
    </source>
</evidence>
<dbReference type="EMBL" id="JACHNY010000004">
    <property type="protein sequence ID" value="MBB4618300.1"/>
    <property type="molecule type" value="Genomic_DNA"/>
</dbReference>
<feature type="domain" description="Cell wall hydrolase SleB" evidence="2">
    <location>
        <begin position="114"/>
        <end position="216"/>
    </location>
</feature>